<dbReference type="Proteomes" id="UP000199053">
    <property type="component" value="Unassembled WGS sequence"/>
</dbReference>
<feature type="transmembrane region" description="Helical" evidence="6">
    <location>
        <begin position="614"/>
        <end position="633"/>
    </location>
</feature>
<feature type="transmembrane region" description="Helical" evidence="6">
    <location>
        <begin position="165"/>
        <end position="181"/>
    </location>
</feature>
<feature type="transmembrane region" description="Helical" evidence="6">
    <location>
        <begin position="187"/>
        <end position="206"/>
    </location>
</feature>
<feature type="domain" description="NADH-Ubiquinone oxidoreductase (complex I) chain 5 N-terminal" evidence="8">
    <location>
        <begin position="119"/>
        <end position="154"/>
    </location>
</feature>
<evidence type="ECO:0000259" key="8">
    <source>
        <dbReference type="Pfam" id="PF00662"/>
    </source>
</evidence>
<keyword evidence="2 5" id="KW-0812">Transmembrane</keyword>
<dbReference type="InterPro" id="IPR001750">
    <property type="entry name" value="ND/Mrp_TM"/>
</dbReference>
<feature type="transmembrane region" description="Helical" evidence="6">
    <location>
        <begin position="218"/>
        <end position="237"/>
    </location>
</feature>
<dbReference type="InterPro" id="IPR050616">
    <property type="entry name" value="CPA3_Na-H_Antiporter_A"/>
</dbReference>
<evidence type="ECO:0000313" key="9">
    <source>
        <dbReference type="EMBL" id="SDL49706.1"/>
    </source>
</evidence>
<dbReference type="RefSeq" id="WP_092162716.1">
    <property type="nucleotide sequence ID" value="NZ_FNGA01000005.1"/>
</dbReference>
<keyword evidence="10" id="KW-1185">Reference proteome</keyword>
<evidence type="ECO:0000256" key="4">
    <source>
        <dbReference type="ARBA" id="ARBA00023136"/>
    </source>
</evidence>
<dbReference type="Pfam" id="PF00662">
    <property type="entry name" value="Proton_antipo_N"/>
    <property type="match status" value="1"/>
</dbReference>
<organism evidence="9 10">
    <name type="scientific">Maridesulfovibrio ferrireducens</name>
    <dbReference type="NCBI Taxonomy" id="246191"/>
    <lineage>
        <taxon>Bacteria</taxon>
        <taxon>Pseudomonadati</taxon>
        <taxon>Thermodesulfobacteriota</taxon>
        <taxon>Desulfovibrionia</taxon>
        <taxon>Desulfovibrionales</taxon>
        <taxon>Desulfovibrionaceae</taxon>
        <taxon>Maridesulfovibrio</taxon>
    </lineage>
</organism>
<feature type="transmembrane region" description="Helical" evidence="6">
    <location>
        <begin position="6"/>
        <end position="24"/>
    </location>
</feature>
<feature type="transmembrane region" description="Helical" evidence="6">
    <location>
        <begin position="125"/>
        <end position="145"/>
    </location>
</feature>
<accession>A0A1G9KJD7</accession>
<feature type="transmembrane region" description="Helical" evidence="6">
    <location>
        <begin position="539"/>
        <end position="560"/>
    </location>
</feature>
<dbReference type="PANTHER" id="PTHR43373">
    <property type="entry name" value="NA(+)/H(+) ANTIPORTER SUBUNIT"/>
    <property type="match status" value="1"/>
</dbReference>
<proteinExistence type="predicted"/>
<evidence type="ECO:0000259" key="7">
    <source>
        <dbReference type="Pfam" id="PF00361"/>
    </source>
</evidence>
<feature type="domain" description="NADH:quinone oxidoreductase/Mrp antiporter transmembrane" evidence="7">
    <location>
        <begin position="182"/>
        <end position="461"/>
    </location>
</feature>
<reference evidence="10" key="1">
    <citation type="submission" date="2016-10" db="EMBL/GenBank/DDBJ databases">
        <authorList>
            <person name="Varghese N."/>
            <person name="Submissions S."/>
        </authorList>
    </citation>
    <scope>NUCLEOTIDE SEQUENCE [LARGE SCALE GENOMIC DNA]</scope>
    <source>
        <strain evidence="10">DSM 16995</strain>
    </source>
</reference>
<feature type="transmembrane region" description="Helical" evidence="6">
    <location>
        <begin position="452"/>
        <end position="477"/>
    </location>
</feature>
<feature type="transmembrane region" description="Helical" evidence="6">
    <location>
        <begin position="418"/>
        <end position="440"/>
    </location>
</feature>
<keyword evidence="3 6" id="KW-1133">Transmembrane helix</keyword>
<name>A0A1G9KJD7_9BACT</name>
<evidence type="ECO:0000256" key="2">
    <source>
        <dbReference type="ARBA" id="ARBA00022692"/>
    </source>
</evidence>
<dbReference type="InterPro" id="IPR001516">
    <property type="entry name" value="Proton_antipo_N"/>
</dbReference>
<dbReference type="AlphaFoldDB" id="A0A1G9KJD7"/>
<feature type="transmembrane region" description="Helical" evidence="6">
    <location>
        <begin position="320"/>
        <end position="342"/>
    </location>
</feature>
<feature type="transmembrane region" description="Helical" evidence="6">
    <location>
        <begin position="31"/>
        <end position="51"/>
    </location>
</feature>
<dbReference type="PANTHER" id="PTHR43373:SF1">
    <property type="entry name" value="NA(+)_H(+) ANTIPORTER SUBUNIT A"/>
    <property type="match status" value="1"/>
</dbReference>
<evidence type="ECO:0000256" key="6">
    <source>
        <dbReference type="SAM" id="Phobius"/>
    </source>
</evidence>
<keyword evidence="4 6" id="KW-0472">Membrane</keyword>
<dbReference type="PRINTS" id="PR01434">
    <property type="entry name" value="NADHDHGNASE5"/>
</dbReference>
<dbReference type="GO" id="GO:0012505">
    <property type="term" value="C:endomembrane system"/>
    <property type="evidence" value="ECO:0007669"/>
    <property type="project" value="UniProtKB-SubCell"/>
</dbReference>
<feature type="transmembrane region" description="Helical" evidence="6">
    <location>
        <begin position="349"/>
        <end position="369"/>
    </location>
</feature>
<gene>
    <name evidence="9" type="ORF">SAMN05660337_3104</name>
</gene>
<evidence type="ECO:0000256" key="1">
    <source>
        <dbReference type="ARBA" id="ARBA00004127"/>
    </source>
</evidence>
<evidence type="ECO:0000313" key="10">
    <source>
        <dbReference type="Proteomes" id="UP000199053"/>
    </source>
</evidence>
<feature type="transmembrane region" description="Helical" evidence="6">
    <location>
        <begin position="498"/>
        <end position="519"/>
    </location>
</feature>
<dbReference type="EMBL" id="FNGA01000005">
    <property type="protein sequence ID" value="SDL49706.1"/>
    <property type="molecule type" value="Genomic_DNA"/>
</dbReference>
<dbReference type="OrthoDB" id="9805769at2"/>
<feature type="transmembrane region" description="Helical" evidence="6">
    <location>
        <begin position="63"/>
        <end position="84"/>
    </location>
</feature>
<sequence>MLPMMLALVILLPLMAAIGCYFLRVSTIRSMIVLVTGVCIAVTSLVLLGQGSFTYSPGTLLGISWDSLVTLADFSLLFVILYYAFKLKNQLIKVFAVLQIIPLAVFELFFVDHAAEVPAFYADSLALIMVAVISIIGSLICIFAIPYMKEHEEHLHLVNSRQPRFFFYLVLFLGAMNGLVLSNNILWLYFFFEVTTFCSFMLIAHDDTEIAVKNATRALWMNSLGGVAFVFGMIWAYTEVGSLSLQTIIEAGPMGGAMLVPIGLLCLAGFTKAAQLPFQSWLLGAMVAPTPVSALLHSSTMVKAGVYIVLRLAPAYAGTFLSEGIALCGAFTFLACAAIAISQSNGKKVLAYSTISNLGLIICCAGLNTPWAITAAIILIIFHAGSKALLFLCVGTIEHGIGSRDIDDMHGLYLKMPRTAIITIIGVLTMILPPFGVLLGKWMAIEAASGDIFVIVMLALGSALSLVFWARWAGILLTAPLRDKVPAEIQSPLTKFTLTALAAGTVILSLFSPVIYTGLIEPMIGKTYEITAGVFSSPVGVFAVYPIFFILAAAFVYAWIETKKSGNIQNAQSYMCGANVKEPGVQAFIGPMNQPVALKASNYYLKSFFGEEKLTLWINFVALALIVLMLGGAL</sequence>
<evidence type="ECO:0000256" key="3">
    <source>
        <dbReference type="ARBA" id="ARBA00022989"/>
    </source>
</evidence>
<comment type="subcellular location">
    <subcellularLocation>
        <location evidence="1">Endomembrane system</location>
        <topology evidence="1">Multi-pass membrane protein</topology>
    </subcellularLocation>
    <subcellularLocation>
        <location evidence="5">Membrane</location>
        <topology evidence="5">Multi-pass membrane protein</topology>
    </subcellularLocation>
</comment>
<protein>
    <submittedName>
        <fullName evidence="9">Ech hydrogenase subunit A</fullName>
    </submittedName>
</protein>
<feature type="transmembrane region" description="Helical" evidence="6">
    <location>
        <begin position="91"/>
        <end position="110"/>
    </location>
</feature>
<dbReference type="STRING" id="246191.SAMN05660337_3104"/>
<feature type="transmembrane region" description="Helical" evidence="6">
    <location>
        <begin position="375"/>
        <end position="397"/>
    </location>
</feature>
<dbReference type="GO" id="GO:0016020">
    <property type="term" value="C:membrane"/>
    <property type="evidence" value="ECO:0007669"/>
    <property type="project" value="UniProtKB-SubCell"/>
</dbReference>
<dbReference type="Pfam" id="PF00361">
    <property type="entry name" value="Proton_antipo_M"/>
    <property type="match status" value="1"/>
</dbReference>
<evidence type="ECO:0000256" key="5">
    <source>
        <dbReference type="RuleBase" id="RU000320"/>
    </source>
</evidence>
<feature type="transmembrane region" description="Helical" evidence="6">
    <location>
        <begin position="280"/>
        <end position="300"/>
    </location>
</feature>
<feature type="transmembrane region" description="Helical" evidence="6">
    <location>
        <begin position="243"/>
        <end position="268"/>
    </location>
</feature>